<evidence type="ECO:0000313" key="1">
    <source>
        <dbReference type="EMBL" id="MFC6955299.1"/>
    </source>
</evidence>
<dbReference type="Proteomes" id="UP001596395">
    <property type="component" value="Unassembled WGS sequence"/>
</dbReference>
<dbReference type="RefSeq" id="WP_227133569.1">
    <property type="nucleotide sequence ID" value="NZ_JAZAQL010000005.1"/>
</dbReference>
<protein>
    <submittedName>
        <fullName evidence="1">Uncharacterized protein</fullName>
    </submittedName>
</protein>
<organism evidence="1 2">
    <name type="scientific">Halorubellus litoreus</name>
    <dbReference type="NCBI Taxonomy" id="755308"/>
    <lineage>
        <taxon>Archaea</taxon>
        <taxon>Methanobacteriati</taxon>
        <taxon>Methanobacteriota</taxon>
        <taxon>Stenosarchaea group</taxon>
        <taxon>Halobacteria</taxon>
        <taxon>Halobacteriales</taxon>
        <taxon>Halorubellaceae</taxon>
        <taxon>Halorubellus</taxon>
    </lineage>
</organism>
<evidence type="ECO:0000313" key="2">
    <source>
        <dbReference type="Proteomes" id="UP001596395"/>
    </source>
</evidence>
<proteinExistence type="predicted"/>
<sequence>MQDVDVHLWVGDQDDVVTYTVAVEDGVFDTQEAIEKASERAQADGYEDVNLKEIEAA</sequence>
<name>A0ABD5VP39_9EURY</name>
<gene>
    <name evidence="1" type="ORF">ACFQGB_20755</name>
</gene>
<dbReference type="AlphaFoldDB" id="A0ABD5VP39"/>
<keyword evidence="2" id="KW-1185">Reference proteome</keyword>
<reference evidence="1 2" key="1">
    <citation type="journal article" date="2019" name="Int. J. Syst. Evol. Microbiol.">
        <title>The Global Catalogue of Microorganisms (GCM) 10K type strain sequencing project: providing services to taxonomists for standard genome sequencing and annotation.</title>
        <authorList>
            <consortium name="The Broad Institute Genomics Platform"/>
            <consortium name="The Broad Institute Genome Sequencing Center for Infectious Disease"/>
            <person name="Wu L."/>
            <person name="Ma J."/>
        </authorList>
    </citation>
    <scope>NUCLEOTIDE SEQUENCE [LARGE SCALE GENOMIC DNA]</scope>
    <source>
        <strain evidence="1 2">GX26</strain>
    </source>
</reference>
<dbReference type="EMBL" id="JBHSXN010000005">
    <property type="protein sequence ID" value="MFC6955299.1"/>
    <property type="molecule type" value="Genomic_DNA"/>
</dbReference>
<accession>A0ABD5VP39</accession>
<comment type="caution">
    <text evidence="1">The sequence shown here is derived from an EMBL/GenBank/DDBJ whole genome shotgun (WGS) entry which is preliminary data.</text>
</comment>